<reference evidence="1 2" key="1">
    <citation type="journal article" date="2021" name="BMC Genomics">
        <title>Datura genome reveals duplications of psychoactive alkaloid biosynthetic genes and high mutation rate following tissue culture.</title>
        <authorList>
            <person name="Rajewski A."/>
            <person name="Carter-House D."/>
            <person name="Stajich J."/>
            <person name="Litt A."/>
        </authorList>
    </citation>
    <scope>NUCLEOTIDE SEQUENCE [LARGE SCALE GENOMIC DNA]</scope>
    <source>
        <strain evidence="1">AR-01</strain>
    </source>
</reference>
<name>A0ABS8WU91_DATST</name>
<organism evidence="1 2">
    <name type="scientific">Datura stramonium</name>
    <name type="common">Jimsonweed</name>
    <name type="synonym">Common thornapple</name>
    <dbReference type="NCBI Taxonomy" id="4076"/>
    <lineage>
        <taxon>Eukaryota</taxon>
        <taxon>Viridiplantae</taxon>
        <taxon>Streptophyta</taxon>
        <taxon>Embryophyta</taxon>
        <taxon>Tracheophyta</taxon>
        <taxon>Spermatophyta</taxon>
        <taxon>Magnoliopsida</taxon>
        <taxon>eudicotyledons</taxon>
        <taxon>Gunneridae</taxon>
        <taxon>Pentapetalae</taxon>
        <taxon>asterids</taxon>
        <taxon>lamiids</taxon>
        <taxon>Solanales</taxon>
        <taxon>Solanaceae</taxon>
        <taxon>Solanoideae</taxon>
        <taxon>Datureae</taxon>
        <taxon>Datura</taxon>
    </lineage>
</organism>
<dbReference type="Proteomes" id="UP000823775">
    <property type="component" value="Unassembled WGS sequence"/>
</dbReference>
<accession>A0ABS8WU91</accession>
<protein>
    <submittedName>
        <fullName evidence="1">Uncharacterized protein</fullName>
    </submittedName>
</protein>
<sequence length="60" mass="6679">WIAKHNHAWHGGDKSGVLNMGAPSLSHLMKKNQDLDQMMVVMAINIALLTKKLTEAKVKK</sequence>
<evidence type="ECO:0000313" key="1">
    <source>
        <dbReference type="EMBL" id="MCE3216497.1"/>
    </source>
</evidence>
<gene>
    <name evidence="1" type="ORF">HAX54_006693</name>
</gene>
<keyword evidence="2" id="KW-1185">Reference proteome</keyword>
<comment type="caution">
    <text evidence="1">The sequence shown here is derived from an EMBL/GenBank/DDBJ whole genome shotgun (WGS) entry which is preliminary data.</text>
</comment>
<dbReference type="EMBL" id="JACEIK010013396">
    <property type="protein sequence ID" value="MCE3216497.1"/>
    <property type="molecule type" value="Genomic_DNA"/>
</dbReference>
<feature type="non-terminal residue" evidence="1">
    <location>
        <position position="60"/>
    </location>
</feature>
<proteinExistence type="predicted"/>
<evidence type="ECO:0000313" key="2">
    <source>
        <dbReference type="Proteomes" id="UP000823775"/>
    </source>
</evidence>
<feature type="non-terminal residue" evidence="1">
    <location>
        <position position="1"/>
    </location>
</feature>